<proteinExistence type="predicted"/>
<gene>
    <name evidence="1" type="ORF">A2Z10_03340</name>
</gene>
<evidence type="ECO:0000313" key="1">
    <source>
        <dbReference type="EMBL" id="OGD23640.1"/>
    </source>
</evidence>
<dbReference type="EMBL" id="MEYI01000033">
    <property type="protein sequence ID" value="OGD23640.1"/>
    <property type="molecule type" value="Genomic_DNA"/>
</dbReference>
<sequence length="418" mass="49125">MDKSIEQIARVLRTDKHTVDIACKRLEELTGRKNIPQKVVEENAQLVEKSLRALNVRPDAYHFEIYKALIDRVKNNDASIFKLFRQPRCIDYAGCKTLLNFAVELADVGEGFFLKKEVAANLLRNQPPMNIIKALNYKDVNELLEKEDVYEVFSALRFGEDKDWLNNVFFAQYKDIKAEDFEKRPIILQVLNDKWLHIAEQFLKKKYHNVSHLKELGVIFVIPLELKTPGETMRIFGLVLHYLNEVAFYSKLFVKYTEQPSVFSDRLISSLRGDVLAERLPNDHVVSSWMIVQRYLAKDDEYDWRLFAPHVNPEALHWTKAEDCVAKLNERFTDLDLHFWQDLDFVGDFYRTESGVDNLVSFNLIDTVMSLVMDKEMIKYLYHHQEALWNKLFMEYVGGRDEMEKTIIDNFIKGYIAF</sequence>
<accession>A0A1F5AZ18</accession>
<reference evidence="1 2" key="1">
    <citation type="journal article" date="2016" name="Nat. Commun.">
        <title>Thousands of microbial genomes shed light on interconnected biogeochemical processes in an aquifer system.</title>
        <authorList>
            <person name="Anantharaman K."/>
            <person name="Brown C.T."/>
            <person name="Hug L.A."/>
            <person name="Sharon I."/>
            <person name="Castelle C.J."/>
            <person name="Probst A.J."/>
            <person name="Thomas B.C."/>
            <person name="Singh A."/>
            <person name="Wilkins M.J."/>
            <person name="Karaoz U."/>
            <person name="Brodie E.L."/>
            <person name="Williams K.H."/>
            <person name="Hubbard S.S."/>
            <person name="Banfield J.F."/>
        </authorList>
    </citation>
    <scope>NUCLEOTIDE SEQUENCE [LARGE SCALE GENOMIC DNA]</scope>
</reference>
<dbReference type="Proteomes" id="UP000176639">
    <property type="component" value="Unassembled WGS sequence"/>
</dbReference>
<organism evidence="1 2">
    <name type="scientific">Candidatus Azambacteria bacterium RBG_16_47_10</name>
    <dbReference type="NCBI Taxonomy" id="1797292"/>
    <lineage>
        <taxon>Bacteria</taxon>
        <taxon>Candidatus Azamiibacteriota</taxon>
    </lineage>
</organism>
<protein>
    <submittedName>
        <fullName evidence="1">Uncharacterized protein</fullName>
    </submittedName>
</protein>
<evidence type="ECO:0000313" key="2">
    <source>
        <dbReference type="Proteomes" id="UP000176639"/>
    </source>
</evidence>
<dbReference type="AlphaFoldDB" id="A0A1F5AZ18"/>
<name>A0A1F5AZ18_9BACT</name>
<comment type="caution">
    <text evidence="1">The sequence shown here is derived from an EMBL/GenBank/DDBJ whole genome shotgun (WGS) entry which is preliminary data.</text>
</comment>